<dbReference type="VEuPathDB" id="FungiDB:A1O7_03225"/>
<dbReference type="PROSITE" id="PS50088">
    <property type="entry name" value="ANK_REPEAT"/>
    <property type="match status" value="6"/>
</dbReference>
<dbReference type="AlphaFoldDB" id="W9WE02"/>
<protein>
    <submittedName>
        <fullName evidence="5">Uncharacterized protein</fullName>
    </submittedName>
</protein>
<dbReference type="PANTHER" id="PTHR10622">
    <property type="entry name" value="HET DOMAIN-CONTAINING PROTEIN"/>
    <property type="match status" value="1"/>
</dbReference>
<dbReference type="STRING" id="1182544.W9WE02"/>
<evidence type="ECO:0000259" key="3">
    <source>
        <dbReference type="Pfam" id="PF06985"/>
    </source>
</evidence>
<feature type="repeat" description="ANK" evidence="2">
    <location>
        <begin position="805"/>
        <end position="834"/>
    </location>
</feature>
<evidence type="ECO:0000313" key="5">
    <source>
        <dbReference type="EMBL" id="EXJ62786.1"/>
    </source>
</evidence>
<feature type="repeat" description="ANK" evidence="2">
    <location>
        <begin position="894"/>
        <end position="926"/>
    </location>
</feature>
<dbReference type="GeneID" id="19177825"/>
<dbReference type="Pfam" id="PF12796">
    <property type="entry name" value="Ank_2"/>
    <property type="match status" value="2"/>
</dbReference>
<dbReference type="PANTHER" id="PTHR10622:SF11">
    <property type="entry name" value="HET-DOMAIN-CONTAINING PROTEIN"/>
    <property type="match status" value="1"/>
</dbReference>
<dbReference type="Gene3D" id="3.40.50.300">
    <property type="entry name" value="P-loop containing nucleotide triphosphate hydrolases"/>
    <property type="match status" value="1"/>
</dbReference>
<dbReference type="SUPFAM" id="SSF52540">
    <property type="entry name" value="P-loop containing nucleoside triphosphate hydrolases"/>
    <property type="match status" value="1"/>
</dbReference>
<dbReference type="PROSITE" id="PS50297">
    <property type="entry name" value="ANK_REP_REGION"/>
    <property type="match status" value="5"/>
</dbReference>
<accession>W9WE02</accession>
<gene>
    <name evidence="5" type="ORF">A1O7_03225</name>
</gene>
<evidence type="ECO:0000256" key="2">
    <source>
        <dbReference type="PROSITE-ProRule" id="PRU00023"/>
    </source>
</evidence>
<name>W9WE02_9EURO</name>
<keyword evidence="2" id="KW-0040">ANK repeat</keyword>
<dbReference type="InterPro" id="IPR010730">
    <property type="entry name" value="HET"/>
</dbReference>
<dbReference type="OrthoDB" id="194358at2759"/>
<dbReference type="InterPro" id="IPR056884">
    <property type="entry name" value="NPHP3-like_N"/>
</dbReference>
<organism evidence="5 6">
    <name type="scientific">Cladophialophora yegresii CBS 114405</name>
    <dbReference type="NCBI Taxonomy" id="1182544"/>
    <lineage>
        <taxon>Eukaryota</taxon>
        <taxon>Fungi</taxon>
        <taxon>Dikarya</taxon>
        <taxon>Ascomycota</taxon>
        <taxon>Pezizomycotina</taxon>
        <taxon>Eurotiomycetes</taxon>
        <taxon>Chaetothyriomycetidae</taxon>
        <taxon>Chaetothyriales</taxon>
        <taxon>Herpotrichiellaceae</taxon>
        <taxon>Cladophialophora</taxon>
    </lineage>
</organism>
<evidence type="ECO:0000259" key="4">
    <source>
        <dbReference type="Pfam" id="PF24883"/>
    </source>
</evidence>
<dbReference type="InterPro" id="IPR002110">
    <property type="entry name" value="Ankyrin_rpt"/>
</dbReference>
<dbReference type="InterPro" id="IPR027417">
    <property type="entry name" value="P-loop_NTPase"/>
</dbReference>
<dbReference type="Pfam" id="PF00023">
    <property type="entry name" value="Ank"/>
    <property type="match status" value="1"/>
</dbReference>
<feature type="repeat" description="ANK" evidence="2">
    <location>
        <begin position="962"/>
        <end position="994"/>
    </location>
</feature>
<feature type="repeat" description="ANK" evidence="2">
    <location>
        <begin position="864"/>
        <end position="893"/>
    </location>
</feature>
<evidence type="ECO:0000313" key="6">
    <source>
        <dbReference type="Proteomes" id="UP000019473"/>
    </source>
</evidence>
<dbReference type="Proteomes" id="UP000019473">
    <property type="component" value="Unassembled WGS sequence"/>
</dbReference>
<comment type="caution">
    <text evidence="5">The sequence shown here is derived from an EMBL/GenBank/DDBJ whole genome shotgun (WGS) entry which is preliminary data.</text>
</comment>
<feature type="domain" description="Heterokaryon incompatibility" evidence="3">
    <location>
        <begin position="25"/>
        <end position="119"/>
    </location>
</feature>
<dbReference type="InterPro" id="IPR036770">
    <property type="entry name" value="Ankyrin_rpt-contain_sf"/>
</dbReference>
<proteinExistence type="predicted"/>
<sequence>MHLLEIDDQGDIRLTEDLQDGIPPYAILSHTWGDDKDEVKFDDLKHESWKSKAGYTKIRFCAKQAKKDNLKYFWVDTCCINQANFTAYSEAINSMFRWYHDAAKCYVYLPDVSMRKGDENYMKPTWELAFQHSRWFTRGWTLQELLAPASVEFFSQEEERLGNKETLEKQIHEITGIPIGALRGSSLSQFSVEERMRWVAKRNTKKKEDKAYCLLGIFGVSMPLIYGEGEKKALDRLQREIDESRSSPTISSDGNVVFDSRRRSMAVHEQEKYQRLLDSLTFERMDARLLNIANALPQTCRWVFDEKEFRTWITRNEIEDNHGFLWIKGKPGSGKSTIMKEALKKIKREQPRDIIISYFFNARAPGLLEKSSVGMYRSLVRQILQARSELQGHFFQMFAMKDRGGLVDEWTPAELQGFLTDVVESLGDRTLDVFIDALDEGDETDVRHLVTFLEELSQRAVSCPTSLRICLSSRHYPHISIRKGLYLVMEHQDGQRDDIDRYVRLRLHGDEGRGTNELREKVCQKSSRVFLWVVLVVPMLNELYDHGLVAAMEARLEGLPDTLDGLFAEILARNAEGIDSSVLLLQWVLFSSRPLSPVELYLGMQSALASSPIGGATSIAEETVERYLLNCSRGLTEVTRTEPPLVQFVHEAVRDFLLGENGFKKIDTRLAGNVKGISHEQLHTACLRYFDQCLPLNNPVYRREDLPQTFPFANYAVRFMFSHADVAEASGIPHREFLRRFQSNGSHDFLKWIQFWNSFQPWEAEQYTIAVHLLYILAKRNLVDLGKVLIDDGVDVNARGQYFGNALQAACANGHEQMAKLLVESGASINAQGGRYVVYGHEGIVRLLLKEGADVNAQGGIYGSPLQAAAATSHESIVRLLLKEGADVNAQGGHYNSALQAAAAKSHESIVRLLLKEGADVNAQGNDYNYNSALRAAAVRGNEGIVRLLLEKGADVNNTQRGFSNALLAAAAKGHPETVRLLVEHGADVNALGDRYGSALQAAVVLGNESIVRLLVEHGADVNAQE</sequence>
<feature type="domain" description="Nephrocystin 3-like N-terminal" evidence="4">
    <location>
        <begin position="298"/>
        <end position="474"/>
    </location>
</feature>
<dbReference type="EMBL" id="AMGW01000002">
    <property type="protein sequence ID" value="EXJ62786.1"/>
    <property type="molecule type" value="Genomic_DNA"/>
</dbReference>
<dbReference type="Pfam" id="PF13637">
    <property type="entry name" value="Ank_4"/>
    <property type="match status" value="1"/>
</dbReference>
<dbReference type="SMART" id="SM00248">
    <property type="entry name" value="ANK"/>
    <property type="match status" value="8"/>
</dbReference>
<dbReference type="Gene3D" id="1.25.40.20">
    <property type="entry name" value="Ankyrin repeat-containing domain"/>
    <property type="match status" value="3"/>
</dbReference>
<keyword evidence="1" id="KW-0677">Repeat</keyword>
<dbReference type="SUPFAM" id="SSF48403">
    <property type="entry name" value="Ankyrin repeat"/>
    <property type="match status" value="2"/>
</dbReference>
<dbReference type="RefSeq" id="XP_007755440.1">
    <property type="nucleotide sequence ID" value="XM_007757250.1"/>
</dbReference>
<evidence type="ECO:0000256" key="1">
    <source>
        <dbReference type="ARBA" id="ARBA00022737"/>
    </source>
</evidence>
<dbReference type="Pfam" id="PF24883">
    <property type="entry name" value="NPHP3_N"/>
    <property type="match status" value="1"/>
</dbReference>
<dbReference type="HOGENOM" id="CLU_000288_34_14_1"/>
<feature type="repeat" description="ANK" evidence="2">
    <location>
        <begin position="929"/>
        <end position="961"/>
    </location>
</feature>
<dbReference type="eggNOG" id="KOG0504">
    <property type="taxonomic scope" value="Eukaryota"/>
</dbReference>
<feature type="repeat" description="ANK" evidence="2">
    <location>
        <begin position="995"/>
        <end position="1026"/>
    </location>
</feature>
<dbReference type="Pfam" id="PF06985">
    <property type="entry name" value="HET"/>
    <property type="match status" value="1"/>
</dbReference>
<reference evidence="5 6" key="1">
    <citation type="submission" date="2013-03" db="EMBL/GenBank/DDBJ databases">
        <title>The Genome Sequence of Cladophialophora yegresii CBS 114405.</title>
        <authorList>
            <consortium name="The Broad Institute Genomics Platform"/>
            <person name="Cuomo C."/>
            <person name="de Hoog S."/>
            <person name="Gorbushina A."/>
            <person name="Walker B."/>
            <person name="Young S.K."/>
            <person name="Zeng Q."/>
            <person name="Gargeya S."/>
            <person name="Fitzgerald M."/>
            <person name="Haas B."/>
            <person name="Abouelleil A."/>
            <person name="Allen A.W."/>
            <person name="Alvarado L."/>
            <person name="Arachchi H.M."/>
            <person name="Berlin A.M."/>
            <person name="Chapman S.B."/>
            <person name="Gainer-Dewar J."/>
            <person name="Goldberg J."/>
            <person name="Griggs A."/>
            <person name="Gujja S."/>
            <person name="Hansen M."/>
            <person name="Howarth C."/>
            <person name="Imamovic A."/>
            <person name="Ireland A."/>
            <person name="Larimer J."/>
            <person name="McCowan C."/>
            <person name="Murphy C."/>
            <person name="Pearson M."/>
            <person name="Poon T.W."/>
            <person name="Priest M."/>
            <person name="Roberts A."/>
            <person name="Saif S."/>
            <person name="Shea T."/>
            <person name="Sisk P."/>
            <person name="Sykes S."/>
            <person name="Wortman J."/>
            <person name="Nusbaum C."/>
            <person name="Birren B."/>
        </authorList>
    </citation>
    <scope>NUCLEOTIDE SEQUENCE [LARGE SCALE GENOMIC DNA]</scope>
    <source>
        <strain evidence="5 6">CBS 114405</strain>
    </source>
</reference>
<keyword evidence="6" id="KW-1185">Reference proteome</keyword>